<dbReference type="EMBL" id="MVHT01000011">
    <property type="protein sequence ID" value="ORB09380.1"/>
    <property type="molecule type" value="Genomic_DNA"/>
</dbReference>
<dbReference type="OrthoDB" id="4370634at2"/>
<dbReference type="Pfam" id="PF00934">
    <property type="entry name" value="PE"/>
    <property type="match status" value="1"/>
</dbReference>
<evidence type="ECO:0000313" key="2">
    <source>
        <dbReference type="EMBL" id="ORB09380.1"/>
    </source>
</evidence>
<dbReference type="Gene3D" id="1.10.287.850">
    <property type="entry name" value="HP0062-like domain"/>
    <property type="match status" value="1"/>
</dbReference>
<dbReference type="STRING" id="28445.BHQ20_12835"/>
<dbReference type="Proteomes" id="UP000192739">
    <property type="component" value="Unassembled WGS sequence"/>
</dbReference>
<name>A0A1E3SE98_MYCIE</name>
<dbReference type="InterPro" id="IPR000084">
    <property type="entry name" value="PE-PGRS_N"/>
</dbReference>
<organism evidence="2 3">
    <name type="scientific">Mycobacterium intermedium</name>
    <dbReference type="NCBI Taxonomy" id="28445"/>
    <lineage>
        <taxon>Bacteria</taxon>
        <taxon>Bacillati</taxon>
        <taxon>Actinomycetota</taxon>
        <taxon>Actinomycetes</taxon>
        <taxon>Mycobacteriales</taxon>
        <taxon>Mycobacteriaceae</taxon>
        <taxon>Mycobacterium</taxon>
        <taxon>Mycobacterium simiae complex</taxon>
    </lineage>
</organism>
<accession>A0A1E3SE98</accession>
<evidence type="ECO:0000259" key="1">
    <source>
        <dbReference type="Pfam" id="PF00934"/>
    </source>
</evidence>
<dbReference type="InterPro" id="IPR049934">
    <property type="entry name" value="GjpA-like"/>
</dbReference>
<comment type="caution">
    <text evidence="2">The sequence shown here is derived from an EMBL/GenBank/DDBJ whole genome shotgun (WGS) entry which is preliminary data.</text>
</comment>
<feature type="domain" description="PE" evidence="1">
    <location>
        <begin position="4"/>
        <end position="94"/>
    </location>
</feature>
<protein>
    <submittedName>
        <fullName evidence="2">PE family protein</fullName>
    </submittedName>
</protein>
<dbReference type="SUPFAM" id="SSF140459">
    <property type="entry name" value="PE/PPE dimer-like"/>
    <property type="match status" value="1"/>
</dbReference>
<reference evidence="2 3" key="1">
    <citation type="submission" date="2017-02" db="EMBL/GenBank/DDBJ databases">
        <title>The new phylogeny of genus Mycobacterium.</title>
        <authorList>
            <person name="Tortoli E."/>
            <person name="Trovato A."/>
            <person name="Cirillo D.M."/>
        </authorList>
    </citation>
    <scope>NUCLEOTIDE SEQUENCE [LARGE SCALE GENOMIC DNA]</scope>
    <source>
        <strain evidence="2 3">DSM 44049</strain>
    </source>
</reference>
<dbReference type="RefSeq" id="WP_069419522.1">
    <property type="nucleotide sequence ID" value="NZ_CBCRZH010000011.1"/>
</dbReference>
<evidence type="ECO:0000313" key="3">
    <source>
        <dbReference type="Proteomes" id="UP000192739"/>
    </source>
</evidence>
<dbReference type="InterPro" id="IPR038332">
    <property type="entry name" value="PPE_sf"/>
</dbReference>
<dbReference type="AlphaFoldDB" id="A0A1E3SE98"/>
<proteinExistence type="predicted"/>
<keyword evidence="3" id="KW-1185">Reference proteome</keyword>
<dbReference type="NCBIfam" id="NF033942">
    <property type="entry name" value="GjpA"/>
    <property type="match status" value="1"/>
</dbReference>
<sequence>MSFVIATTELVQGATTQLAAIGTSLAEASAAVSGPTTAIATAAQDEVSLAIAALFANFGREFQTVNGQAQAFHSRFVNLLNSSAGAYASAEAVNAAAATSVDPLTRWAQVFNTTAKNAQASFGAVPAGLNTLVSGVSTGLNQLATNPAAFVGNLRNAAQSVFLLGADEQLGWSVAHHTLGGNTQAVNGSVEPPEIVDVPDVHLQLYQGFVGLGDFSTGSGLATALVNFASSPASGVLIGAVSPLISPAVALWNSAGSVFADITGGNPTGALYGLINTPANVVDGFFNGATLNLDALAPVFDPWVYSGSLGKEHLEGLTYTFGGLFSPGEVVTGASGPEFYGTGGSMLNGLGPHLSFHPPDDFAGGYLNMPGWGVGPIAAGAGLLSVLGHALGGSLLVPLPA</sequence>
<gene>
    <name evidence="2" type="ORF">BST27_06545</name>
</gene>